<comment type="caution">
    <text evidence="1">The sequence shown here is derived from an EMBL/GenBank/DDBJ whole genome shotgun (WGS) entry which is preliminary data.</text>
</comment>
<dbReference type="Proteomes" id="UP000325723">
    <property type="component" value="Unassembled WGS sequence"/>
</dbReference>
<accession>A0A5E7MTF5</accession>
<reference evidence="1 2" key="1">
    <citation type="submission" date="2019-09" db="EMBL/GenBank/DDBJ databases">
        <authorList>
            <person name="Chandra G."/>
            <person name="Truman W A."/>
        </authorList>
    </citation>
    <scope>NUCLEOTIDE SEQUENCE [LARGE SCALE GENOMIC DNA]</scope>
    <source>
        <strain evidence="1">PS900</strain>
    </source>
</reference>
<sequence>MSQTARDCSEKRGFIRMQVFADKKGGLDGRLLNLPVEVKNRLQPDRLSP</sequence>
<evidence type="ECO:0000313" key="1">
    <source>
        <dbReference type="EMBL" id="VVP28065.1"/>
    </source>
</evidence>
<name>A0A5E7MTF5_PSEFL</name>
<dbReference type="EMBL" id="CABVIE010000014">
    <property type="protein sequence ID" value="VVP28065.1"/>
    <property type="molecule type" value="Genomic_DNA"/>
</dbReference>
<evidence type="ECO:0000313" key="2">
    <source>
        <dbReference type="Proteomes" id="UP000325723"/>
    </source>
</evidence>
<protein>
    <submittedName>
        <fullName evidence="1">Uncharacterized protein</fullName>
    </submittedName>
</protein>
<organism evidence="1 2">
    <name type="scientific">Pseudomonas fluorescens</name>
    <dbReference type="NCBI Taxonomy" id="294"/>
    <lineage>
        <taxon>Bacteria</taxon>
        <taxon>Pseudomonadati</taxon>
        <taxon>Pseudomonadota</taxon>
        <taxon>Gammaproteobacteria</taxon>
        <taxon>Pseudomonadales</taxon>
        <taxon>Pseudomonadaceae</taxon>
        <taxon>Pseudomonas</taxon>
    </lineage>
</organism>
<gene>
    <name evidence="1" type="ORF">PS900_04209</name>
</gene>
<dbReference type="AlphaFoldDB" id="A0A5E7MTF5"/>
<proteinExistence type="predicted"/>